<dbReference type="SUPFAM" id="SSF55136">
    <property type="entry name" value="Probable bacterial effector-binding domain"/>
    <property type="match status" value="1"/>
</dbReference>
<dbReference type="InterPro" id="IPR053182">
    <property type="entry name" value="YobU-like_regulator"/>
</dbReference>
<dbReference type="InterPro" id="IPR011256">
    <property type="entry name" value="Reg_factor_effector_dom_sf"/>
</dbReference>
<dbReference type="PANTHER" id="PTHR36444">
    <property type="entry name" value="TRANSCRIPTIONAL REGULATOR PROTEIN YOBU-RELATED"/>
    <property type="match status" value="1"/>
</dbReference>
<evidence type="ECO:0000259" key="1">
    <source>
        <dbReference type="SMART" id="SM00871"/>
    </source>
</evidence>
<organism evidence="2 3">
    <name type="scientific">Candidatus Pristimantibacillus lignocellulolyticus</name>
    <dbReference type="NCBI Taxonomy" id="2994561"/>
    <lineage>
        <taxon>Bacteria</taxon>
        <taxon>Bacillati</taxon>
        <taxon>Bacillota</taxon>
        <taxon>Bacilli</taxon>
        <taxon>Bacillales</taxon>
        <taxon>Paenibacillaceae</taxon>
        <taxon>Candidatus Pristimantibacillus</taxon>
    </lineage>
</organism>
<dbReference type="InterPro" id="IPR010499">
    <property type="entry name" value="AraC_E-bd"/>
</dbReference>
<evidence type="ECO:0000313" key="3">
    <source>
        <dbReference type="Proteomes" id="UP001056756"/>
    </source>
</evidence>
<dbReference type="Proteomes" id="UP001056756">
    <property type="component" value="Chromosome"/>
</dbReference>
<evidence type="ECO:0000313" key="2">
    <source>
        <dbReference type="EMBL" id="URN94353.1"/>
    </source>
</evidence>
<accession>A0A9J6ZEY1</accession>
<name>A0A9J6ZEY1_9BACL</name>
<feature type="domain" description="AraC effector-binding" evidence="1">
    <location>
        <begin position="19"/>
        <end position="178"/>
    </location>
</feature>
<dbReference type="Gene3D" id="3.20.80.10">
    <property type="entry name" value="Regulatory factor, effector binding domain"/>
    <property type="match status" value="1"/>
</dbReference>
<dbReference type="EMBL" id="CP097899">
    <property type="protein sequence ID" value="URN94353.1"/>
    <property type="molecule type" value="Genomic_DNA"/>
</dbReference>
<dbReference type="Pfam" id="PF14526">
    <property type="entry name" value="Cass2"/>
    <property type="match status" value="1"/>
</dbReference>
<dbReference type="PANTHER" id="PTHR36444:SF2">
    <property type="entry name" value="TRANSCRIPTIONAL REGULATOR PROTEIN YOBU-RELATED"/>
    <property type="match status" value="1"/>
</dbReference>
<sequence>MTTEIQYEDHQNPKTSQLQPLRIEEKDSMILAGISVITTNTDEISGKGKLGALWTKFYSDDISSLISEQANDGTIYGCYTDYENGAEGRYRLLIGKRIQNIEDKPVGMDYVITPAAKYAVFKTSTGPIQEVVFQAWNEIWQWSEASSMKRTYTGDFEYYDERCVDPTHAQVDIYIAIE</sequence>
<dbReference type="SMART" id="SM00871">
    <property type="entry name" value="AraC_E_bind"/>
    <property type="match status" value="1"/>
</dbReference>
<dbReference type="KEGG" id="plig:NAG76_21435"/>
<dbReference type="AlphaFoldDB" id="A0A9J6ZEY1"/>
<dbReference type="InterPro" id="IPR029441">
    <property type="entry name" value="Cass2"/>
</dbReference>
<protein>
    <submittedName>
        <fullName evidence="2">GyrI-like domain-containing protein</fullName>
    </submittedName>
</protein>
<proteinExistence type="predicted"/>
<reference evidence="2" key="1">
    <citation type="submission" date="2022-05" db="EMBL/GenBank/DDBJ databases">
        <title>Novel bacterial taxa in a minimal lignocellulolytic consortium and its capacity to transform plastics disclosed by genome-resolved metagenomics.</title>
        <authorList>
            <person name="Rodriguez C.A.D."/>
            <person name="Diaz-Garcia L."/>
            <person name="Herrera K."/>
            <person name="Tarazona N.A."/>
            <person name="Sproer C."/>
            <person name="Overmann J."/>
            <person name="Jimenez D.J."/>
        </authorList>
    </citation>
    <scope>NUCLEOTIDE SEQUENCE</scope>
    <source>
        <strain evidence="2">MAG5</strain>
    </source>
</reference>
<gene>
    <name evidence="2" type="ORF">NAG76_21435</name>
</gene>